<protein>
    <submittedName>
        <fullName evidence="3">MSHA biogenesis protein MshK</fullName>
    </submittedName>
</protein>
<dbReference type="KEGG" id="swd:Swoo_4418"/>
<accession>B1KK39</accession>
<dbReference type="STRING" id="392500.Swoo_4418"/>
<evidence type="ECO:0000256" key="2">
    <source>
        <dbReference type="SAM" id="SignalP"/>
    </source>
</evidence>
<feature type="signal peptide" evidence="2">
    <location>
        <begin position="1"/>
        <end position="23"/>
    </location>
</feature>
<dbReference type="AlphaFoldDB" id="B1KK39"/>
<dbReference type="eggNOG" id="ENOG5033AIK">
    <property type="taxonomic scope" value="Bacteria"/>
</dbReference>
<feature type="region of interest" description="Disordered" evidence="1">
    <location>
        <begin position="25"/>
        <end position="44"/>
    </location>
</feature>
<name>B1KK39_SHEWM</name>
<evidence type="ECO:0000313" key="3">
    <source>
        <dbReference type="EMBL" id="ACA88670.1"/>
    </source>
</evidence>
<organism evidence="3 4">
    <name type="scientific">Shewanella woodyi (strain ATCC 51908 / MS32)</name>
    <dbReference type="NCBI Taxonomy" id="392500"/>
    <lineage>
        <taxon>Bacteria</taxon>
        <taxon>Pseudomonadati</taxon>
        <taxon>Pseudomonadota</taxon>
        <taxon>Gammaproteobacteria</taxon>
        <taxon>Alteromonadales</taxon>
        <taxon>Shewanellaceae</taxon>
        <taxon>Shewanella</taxon>
    </lineage>
</organism>
<evidence type="ECO:0000256" key="1">
    <source>
        <dbReference type="SAM" id="MobiDB-lite"/>
    </source>
</evidence>
<gene>
    <name evidence="3" type="ordered locus">Swoo_4418</name>
</gene>
<feature type="chain" id="PRO_5002766737" evidence="2">
    <location>
        <begin position="24"/>
        <end position="116"/>
    </location>
</feature>
<keyword evidence="2" id="KW-0732">Signal</keyword>
<dbReference type="HOGENOM" id="CLU_172550_0_0_6"/>
<evidence type="ECO:0000313" key="4">
    <source>
        <dbReference type="Proteomes" id="UP000002168"/>
    </source>
</evidence>
<dbReference type="EMBL" id="CP000961">
    <property type="protein sequence ID" value="ACA88670.1"/>
    <property type="molecule type" value="Genomic_DNA"/>
</dbReference>
<dbReference type="Proteomes" id="UP000002168">
    <property type="component" value="Chromosome"/>
</dbReference>
<sequence precursor="true">MFQVKVNLSLAMLLLALTASTQAETLRDPTRPGSGGGSSTVSAQDMERGLTLNSVVSAGASSHAVINNQIFVVGDRVQGVKITGIGANSVSLADGRKLSMYQTITETKGSNSNDSD</sequence>
<reference evidence="3 4" key="1">
    <citation type="submission" date="2008-02" db="EMBL/GenBank/DDBJ databases">
        <title>Complete sequence of Shewanella woodyi ATCC 51908.</title>
        <authorList>
            <consortium name="US DOE Joint Genome Institute"/>
            <person name="Copeland A."/>
            <person name="Lucas S."/>
            <person name="Lapidus A."/>
            <person name="Glavina del Rio T."/>
            <person name="Dalin E."/>
            <person name="Tice H."/>
            <person name="Bruce D."/>
            <person name="Goodwin L."/>
            <person name="Pitluck S."/>
            <person name="Sims D."/>
            <person name="Brettin T."/>
            <person name="Detter J.C."/>
            <person name="Han C."/>
            <person name="Kuske C.R."/>
            <person name="Schmutz J."/>
            <person name="Larimer F."/>
            <person name="Land M."/>
            <person name="Hauser L."/>
            <person name="Kyrpides N."/>
            <person name="Lykidis A."/>
            <person name="Zhao J.-S."/>
            <person name="Richardson P."/>
        </authorList>
    </citation>
    <scope>NUCLEOTIDE SEQUENCE [LARGE SCALE GENOMIC DNA]</scope>
    <source>
        <strain evidence="4">ATCC 51908 / MS32</strain>
    </source>
</reference>
<keyword evidence="4" id="KW-1185">Reference proteome</keyword>
<proteinExistence type="predicted"/>
<dbReference type="RefSeq" id="WP_012326996.1">
    <property type="nucleotide sequence ID" value="NC_010506.1"/>
</dbReference>